<dbReference type="EMBL" id="CP042806">
    <property type="protein sequence ID" value="QEE30896.1"/>
    <property type="molecule type" value="Genomic_DNA"/>
</dbReference>
<dbReference type="AlphaFoldDB" id="A0A5B9ELB6"/>
<gene>
    <name evidence="1" type="ORF">FTW19_24585</name>
</gene>
<organism evidence="1 2">
    <name type="scientific">Terriglobus albidus</name>
    <dbReference type="NCBI Taxonomy" id="1592106"/>
    <lineage>
        <taxon>Bacteria</taxon>
        <taxon>Pseudomonadati</taxon>
        <taxon>Acidobacteriota</taxon>
        <taxon>Terriglobia</taxon>
        <taxon>Terriglobales</taxon>
        <taxon>Acidobacteriaceae</taxon>
        <taxon>Terriglobus</taxon>
    </lineage>
</organism>
<evidence type="ECO:0000313" key="1">
    <source>
        <dbReference type="EMBL" id="QEE30896.1"/>
    </source>
</evidence>
<dbReference type="Pfam" id="PF11236">
    <property type="entry name" value="DUF3037"/>
    <property type="match status" value="1"/>
</dbReference>
<dbReference type="KEGG" id="talb:FTW19_24585"/>
<protein>
    <submittedName>
        <fullName evidence="1">DUF3037 domain-containing protein</fullName>
    </submittedName>
</protein>
<evidence type="ECO:0000313" key="2">
    <source>
        <dbReference type="Proteomes" id="UP000321820"/>
    </source>
</evidence>
<dbReference type="InterPro" id="IPR021398">
    <property type="entry name" value="DUF3037"/>
</dbReference>
<proteinExistence type="predicted"/>
<dbReference type="Proteomes" id="UP000321820">
    <property type="component" value="Chromosome"/>
</dbReference>
<keyword evidence="2" id="KW-1185">Reference proteome</keyword>
<sequence length="138" mass="15470">MPIASKRRQHVRASFDYAVIRIVPRVEREEFINAGVIVLCLEKRYLAAKTMLDEERLKALWPQADLGAIRLHLEAVEKIAAGDESAGPLAKMELKARFHWLTSPRSTILQTGPVRTGVCEGTEDLVESLLRQLVIANP</sequence>
<reference evidence="1 2" key="1">
    <citation type="submission" date="2019-08" db="EMBL/GenBank/DDBJ databases">
        <title>Complete genome sequence of Terriglobus albidus strain ORNL.</title>
        <authorList>
            <person name="Podar M."/>
        </authorList>
    </citation>
    <scope>NUCLEOTIDE SEQUENCE [LARGE SCALE GENOMIC DNA]</scope>
    <source>
        <strain evidence="1 2">ORNL</strain>
    </source>
</reference>
<accession>A0A5B9ELB6</accession>
<dbReference type="OrthoDB" id="9803207at2"/>
<name>A0A5B9ELB6_9BACT</name>